<feature type="domain" description="Zinc knuckle CX2CX4HX4C" evidence="1">
    <location>
        <begin position="122"/>
        <end position="152"/>
    </location>
</feature>
<feature type="domain" description="Zinc knuckle CX2CX4HX4C" evidence="1">
    <location>
        <begin position="478"/>
        <end position="504"/>
    </location>
</feature>
<name>A0AAW0LCM4_QUESU</name>
<sequence>MADDVTSILENMKLTSEEEEIIEIPEEGRKEGMESCVLSLIGKFLTCRSFNKKAAITTLKRVWGLEEGAQMIKVETVGSRLGSVVEVEKRQKLEGQSYFMRVKVAIPLAKPVRRGAFLAGSDGKSHWVTFKYERLPLFCHFCGLLGHDLKHCAPYFAATKNVGEVICQYGDWLKALGGRTRSPPRGKYGREEAGVDLNWRKERSGQSRHDVVTGEGGDIVYNHSMKEGASGGQVQAPVAAYMQTAAEVSVENPRVADEVEAENHGPVTDSMQTDAVLGAKRADVEKQNTGVVISEPDIQLALNGRPNLNTWNENEDKRANRNEVQVVSRSEEGIGHVPCNIQPSVEGAGLSNFKPKSTWTRFNRMEFGLDDVTSILENMKLTSEEEEIIEIPEEGRKEGMESCVLSLIGKFLTCRSFNKKAAITTLKRVWETVGSRLGSVVEVEKRQKLEGQSYFMRVKVAIPLAKPVRRGAFLAGSDGKSHWVTFKYERLPLFCHFCGLLGHD</sequence>
<comment type="caution">
    <text evidence="2">The sequence shown here is derived from an EMBL/GenBank/DDBJ whole genome shotgun (WGS) entry which is preliminary data.</text>
</comment>
<dbReference type="PANTHER" id="PTHR31286">
    <property type="entry name" value="GLYCINE-RICH CELL WALL STRUCTURAL PROTEIN 1.8-LIKE"/>
    <property type="match status" value="1"/>
</dbReference>
<proteinExistence type="predicted"/>
<gene>
    <name evidence="2" type="ORF">CFP56_003241</name>
</gene>
<evidence type="ECO:0000313" key="2">
    <source>
        <dbReference type="EMBL" id="KAK7849290.1"/>
    </source>
</evidence>
<organism evidence="2 3">
    <name type="scientific">Quercus suber</name>
    <name type="common">Cork oak</name>
    <dbReference type="NCBI Taxonomy" id="58331"/>
    <lineage>
        <taxon>Eukaryota</taxon>
        <taxon>Viridiplantae</taxon>
        <taxon>Streptophyta</taxon>
        <taxon>Embryophyta</taxon>
        <taxon>Tracheophyta</taxon>
        <taxon>Spermatophyta</taxon>
        <taxon>Magnoliopsida</taxon>
        <taxon>eudicotyledons</taxon>
        <taxon>Gunneridae</taxon>
        <taxon>Pentapetalae</taxon>
        <taxon>rosids</taxon>
        <taxon>fabids</taxon>
        <taxon>Fagales</taxon>
        <taxon>Fagaceae</taxon>
        <taxon>Quercus</taxon>
    </lineage>
</organism>
<dbReference type="Proteomes" id="UP000237347">
    <property type="component" value="Unassembled WGS sequence"/>
</dbReference>
<dbReference type="PANTHER" id="PTHR31286:SF167">
    <property type="entry name" value="OS09G0268800 PROTEIN"/>
    <property type="match status" value="1"/>
</dbReference>
<dbReference type="InterPro" id="IPR025836">
    <property type="entry name" value="Zn_knuckle_CX2CX4HX4C"/>
</dbReference>
<dbReference type="Pfam" id="PF14392">
    <property type="entry name" value="zf-CCHC_4"/>
    <property type="match status" value="2"/>
</dbReference>
<reference evidence="2 3" key="1">
    <citation type="journal article" date="2018" name="Sci. Data">
        <title>The draft genome sequence of cork oak.</title>
        <authorList>
            <person name="Ramos A.M."/>
            <person name="Usie A."/>
            <person name="Barbosa P."/>
            <person name="Barros P.M."/>
            <person name="Capote T."/>
            <person name="Chaves I."/>
            <person name="Simoes F."/>
            <person name="Abreu I."/>
            <person name="Carrasquinho I."/>
            <person name="Faro C."/>
            <person name="Guimaraes J.B."/>
            <person name="Mendonca D."/>
            <person name="Nobrega F."/>
            <person name="Rodrigues L."/>
            <person name="Saibo N.J.M."/>
            <person name="Varela M.C."/>
            <person name="Egas C."/>
            <person name="Matos J."/>
            <person name="Miguel C.M."/>
            <person name="Oliveira M.M."/>
            <person name="Ricardo C.P."/>
            <person name="Goncalves S."/>
        </authorList>
    </citation>
    <scope>NUCLEOTIDE SEQUENCE [LARGE SCALE GENOMIC DNA]</scope>
    <source>
        <strain evidence="3">cv. HL8</strain>
    </source>
</reference>
<dbReference type="EMBL" id="PKMF04000116">
    <property type="protein sequence ID" value="KAK7849290.1"/>
    <property type="molecule type" value="Genomic_DNA"/>
</dbReference>
<evidence type="ECO:0000313" key="3">
    <source>
        <dbReference type="Proteomes" id="UP000237347"/>
    </source>
</evidence>
<accession>A0AAW0LCM4</accession>
<dbReference type="InterPro" id="IPR040256">
    <property type="entry name" value="At4g02000-like"/>
</dbReference>
<dbReference type="AlphaFoldDB" id="A0AAW0LCM4"/>
<keyword evidence="3" id="KW-1185">Reference proteome</keyword>
<protein>
    <recommendedName>
        <fullName evidence="1">Zinc knuckle CX2CX4HX4C domain-containing protein</fullName>
    </recommendedName>
</protein>
<evidence type="ECO:0000259" key="1">
    <source>
        <dbReference type="Pfam" id="PF14392"/>
    </source>
</evidence>